<feature type="compositionally biased region" description="Basic residues" evidence="1">
    <location>
        <begin position="462"/>
        <end position="474"/>
    </location>
</feature>
<sequence length="498" mass="55307">MGHPARPARRGPRAGRRPRRRLAHPARREARMTTDTETGPDLLHPAGEPDLTDRPVTAARLVVLLVVVLTLLGGALGYVLHARQHGGRHRAVAADAGFTLDPPGLYYRDAASGRIARAAGPAARRRPSAGRPANASTPRATGRSACAPCPAPRHARPHPGRRLRPAVPPAPGADPARRPEPGPGLAVRPGAVLDGVRGRRLVRRQRLLHPHLDPRPAHRLPDQVDRGHPAHRRRRPLPRPRRQLLGRHLRRRRQPLLRHRLHRRPHPPGRGRPQVLVRAHPEGERRMPVALPRRHPDRLQETRLRRPRRPVAALRPRPGRPVRAPRRREPQPRRPGRLAGRADPRLRPARRGRPRHRPVVRPRRRHRRAATAGRRRLLPRGGGRPLTARRAAGAGAVRRCPYDDRHGERGPGRPTRRRPFRVAEQTRRRRHGPGVAGPGHDAGARGRTQGGPAAGPGDARRRPGRGVRAARARSARGPGPRPAPAPARGDHPPHRRHP</sequence>
<dbReference type="AlphaFoldDB" id="A0A066YTL2"/>
<protein>
    <submittedName>
        <fullName evidence="3">Uncharacterized protein</fullName>
    </submittedName>
</protein>
<feature type="region of interest" description="Disordered" evidence="1">
    <location>
        <begin position="117"/>
        <end position="191"/>
    </location>
</feature>
<feature type="compositionally biased region" description="Low complexity" evidence="1">
    <location>
        <begin position="385"/>
        <end position="399"/>
    </location>
</feature>
<feature type="compositionally biased region" description="Basic residues" evidence="1">
    <location>
        <begin position="1"/>
        <end position="25"/>
    </location>
</feature>
<feature type="compositionally biased region" description="Basic and acidic residues" evidence="1">
    <location>
        <begin position="210"/>
        <end position="228"/>
    </location>
</feature>
<feature type="compositionally biased region" description="Low complexity" evidence="1">
    <location>
        <begin position="129"/>
        <end position="148"/>
    </location>
</feature>
<evidence type="ECO:0000313" key="3">
    <source>
        <dbReference type="EMBL" id="KDN81240.1"/>
    </source>
</evidence>
<comment type="caution">
    <text evidence="3">The sequence shown here is derived from an EMBL/GenBank/DDBJ whole genome shotgun (WGS) entry which is preliminary data.</text>
</comment>
<feature type="compositionally biased region" description="Basic and acidic residues" evidence="1">
    <location>
        <begin position="400"/>
        <end position="411"/>
    </location>
</feature>
<feature type="compositionally biased region" description="Basic residues" evidence="1">
    <location>
        <begin position="153"/>
        <end position="164"/>
    </location>
</feature>
<keyword evidence="4" id="KW-1185">Reference proteome</keyword>
<dbReference type="HOGENOM" id="CLU_547232_0_0_11"/>
<evidence type="ECO:0000256" key="1">
    <source>
        <dbReference type="SAM" id="MobiDB-lite"/>
    </source>
</evidence>
<dbReference type="EMBL" id="JNBY01000149">
    <property type="protein sequence ID" value="KDN81240.1"/>
    <property type="molecule type" value="Genomic_DNA"/>
</dbReference>
<feature type="transmembrane region" description="Helical" evidence="2">
    <location>
        <begin position="58"/>
        <end position="80"/>
    </location>
</feature>
<feature type="compositionally biased region" description="Basic residues" evidence="1">
    <location>
        <begin position="317"/>
        <end position="326"/>
    </location>
</feature>
<reference evidence="3 4" key="1">
    <citation type="submission" date="2014-05" db="EMBL/GenBank/DDBJ databases">
        <title>Draft Genome Sequence of Kitasatospora cheerisanensis KCTC 2395.</title>
        <authorList>
            <person name="Nam D.H."/>
        </authorList>
    </citation>
    <scope>NUCLEOTIDE SEQUENCE [LARGE SCALE GENOMIC DNA]</scope>
    <source>
        <strain evidence="3 4">KCTC 2395</strain>
    </source>
</reference>
<accession>A0A066YTL2</accession>
<feature type="compositionally biased region" description="Basic residues" evidence="1">
    <location>
        <begin position="229"/>
        <end position="269"/>
    </location>
</feature>
<gene>
    <name evidence="3" type="ORF">KCH_70510</name>
</gene>
<dbReference type="Proteomes" id="UP000027178">
    <property type="component" value="Unassembled WGS sequence"/>
</dbReference>
<feature type="region of interest" description="Disordered" evidence="1">
    <location>
        <begin position="207"/>
        <end position="498"/>
    </location>
</feature>
<evidence type="ECO:0000313" key="4">
    <source>
        <dbReference type="Proteomes" id="UP000027178"/>
    </source>
</evidence>
<feature type="region of interest" description="Disordered" evidence="1">
    <location>
        <begin position="1"/>
        <end position="52"/>
    </location>
</feature>
<feature type="compositionally biased region" description="Basic residues" evidence="1">
    <location>
        <begin position="347"/>
        <end position="378"/>
    </location>
</feature>
<keyword evidence="2" id="KW-0812">Transmembrane</keyword>
<keyword evidence="2" id="KW-0472">Membrane</keyword>
<name>A0A066YTL2_9ACTN</name>
<proteinExistence type="predicted"/>
<organism evidence="3 4">
    <name type="scientific">Kitasatospora cheerisanensis KCTC 2395</name>
    <dbReference type="NCBI Taxonomy" id="1348663"/>
    <lineage>
        <taxon>Bacteria</taxon>
        <taxon>Bacillati</taxon>
        <taxon>Actinomycetota</taxon>
        <taxon>Actinomycetes</taxon>
        <taxon>Kitasatosporales</taxon>
        <taxon>Streptomycetaceae</taxon>
        <taxon>Kitasatospora</taxon>
    </lineage>
</organism>
<evidence type="ECO:0000256" key="2">
    <source>
        <dbReference type="SAM" id="Phobius"/>
    </source>
</evidence>
<keyword evidence="2" id="KW-1133">Transmembrane helix</keyword>